<dbReference type="PANTHER" id="PTHR21272:SF3">
    <property type="entry name" value="CATABOLIC 3-DEHYDROQUINASE"/>
    <property type="match status" value="1"/>
</dbReference>
<protein>
    <recommendedName>
        <fullName evidence="6 8">3-dehydroquinate dehydratase</fullName>
        <shortName evidence="8">3-dehydroquinase</shortName>
        <ecNumber evidence="6 8">4.2.1.10</ecNumber>
    </recommendedName>
    <alternativeName>
        <fullName evidence="8">Type II DHQase</fullName>
    </alternativeName>
</protein>
<proteinExistence type="inferred from homology"/>
<gene>
    <name evidence="8 12" type="primary">aroQ</name>
    <name evidence="12" type="ORF">GF068_01130</name>
</gene>
<accession>A0A6N7PEP8</accession>
<evidence type="ECO:0000256" key="1">
    <source>
        <dbReference type="ARBA" id="ARBA00001864"/>
    </source>
</evidence>
<evidence type="ECO:0000256" key="8">
    <source>
        <dbReference type="HAMAP-Rule" id="MF_00169"/>
    </source>
</evidence>
<dbReference type="CDD" id="cd00466">
    <property type="entry name" value="DHQase_II"/>
    <property type="match status" value="1"/>
</dbReference>
<dbReference type="Pfam" id="PF01220">
    <property type="entry name" value="DHquinase_II"/>
    <property type="match status" value="1"/>
</dbReference>
<comment type="similarity">
    <text evidence="4 8">Belongs to the type-II 3-dehydroquinase family.</text>
</comment>
<dbReference type="NCBIfam" id="TIGR01088">
    <property type="entry name" value="aroQ"/>
    <property type="match status" value="1"/>
</dbReference>
<feature type="active site" description="Proton donor" evidence="8 9">
    <location>
        <position position="107"/>
    </location>
</feature>
<evidence type="ECO:0000256" key="2">
    <source>
        <dbReference type="ARBA" id="ARBA00003924"/>
    </source>
</evidence>
<evidence type="ECO:0000256" key="3">
    <source>
        <dbReference type="ARBA" id="ARBA00004902"/>
    </source>
</evidence>
<dbReference type="GO" id="GO:0003855">
    <property type="term" value="F:3-dehydroquinate dehydratase activity"/>
    <property type="evidence" value="ECO:0007669"/>
    <property type="project" value="UniProtKB-UniRule"/>
</dbReference>
<comment type="subunit">
    <text evidence="5 8">Homododecamer.</text>
</comment>
<dbReference type="PANTHER" id="PTHR21272">
    <property type="entry name" value="CATABOLIC 3-DEHYDROQUINASE"/>
    <property type="match status" value="1"/>
</dbReference>
<dbReference type="AlphaFoldDB" id="A0A6N7PEP8"/>
<dbReference type="GO" id="GO:0009423">
    <property type="term" value="P:chorismate biosynthetic process"/>
    <property type="evidence" value="ECO:0007669"/>
    <property type="project" value="UniProtKB-UniRule"/>
</dbReference>
<keyword evidence="8" id="KW-0057">Aromatic amino acid biosynthesis</keyword>
<dbReference type="RefSeq" id="WP_338046151.1">
    <property type="nucleotide sequence ID" value="NZ_WJIE01000001.1"/>
</dbReference>
<dbReference type="PROSITE" id="PS01029">
    <property type="entry name" value="DEHYDROQUINASE_II"/>
    <property type="match status" value="1"/>
</dbReference>
<dbReference type="UniPathway" id="UPA00053">
    <property type="reaction ID" value="UER00086"/>
</dbReference>
<dbReference type="NCBIfam" id="NF003806">
    <property type="entry name" value="PRK05395.1-3"/>
    <property type="match status" value="1"/>
</dbReference>
<dbReference type="NCBIfam" id="NF003807">
    <property type="entry name" value="PRK05395.1-4"/>
    <property type="match status" value="1"/>
</dbReference>
<evidence type="ECO:0000256" key="7">
    <source>
        <dbReference type="ARBA" id="ARBA00023239"/>
    </source>
</evidence>
<dbReference type="InterPro" id="IPR036441">
    <property type="entry name" value="DHquinase_II_sf"/>
</dbReference>
<evidence type="ECO:0000256" key="6">
    <source>
        <dbReference type="ARBA" id="ARBA00012060"/>
    </source>
</evidence>
<feature type="binding site" evidence="8 10">
    <location>
        <position position="87"/>
    </location>
    <ligand>
        <name>substrate</name>
    </ligand>
</feature>
<name>A0A6N7PEP8_9BACT</name>
<feature type="binding site" evidence="8 10">
    <location>
        <position position="94"/>
    </location>
    <ligand>
        <name>substrate</name>
    </ligand>
</feature>
<keyword evidence="8" id="KW-0028">Amino-acid biosynthesis</keyword>
<feature type="binding site" evidence="8 10">
    <location>
        <position position="81"/>
    </location>
    <ligand>
        <name>substrate</name>
    </ligand>
</feature>
<evidence type="ECO:0000256" key="9">
    <source>
        <dbReference type="PIRSR" id="PIRSR001399-1"/>
    </source>
</evidence>
<feature type="active site" description="Proton acceptor" evidence="8 9">
    <location>
        <position position="29"/>
    </location>
</feature>
<dbReference type="HAMAP" id="MF_00169">
    <property type="entry name" value="AroQ"/>
    <property type="match status" value="1"/>
</dbReference>
<dbReference type="GO" id="GO:0019631">
    <property type="term" value="P:quinate catabolic process"/>
    <property type="evidence" value="ECO:0007669"/>
    <property type="project" value="TreeGrafter"/>
</dbReference>
<dbReference type="PIRSF" id="PIRSF001399">
    <property type="entry name" value="DHquinase_II"/>
    <property type="match status" value="1"/>
</dbReference>
<dbReference type="Proteomes" id="UP000440224">
    <property type="component" value="Unassembled WGS sequence"/>
</dbReference>
<keyword evidence="13" id="KW-1185">Reference proteome</keyword>
<evidence type="ECO:0000256" key="5">
    <source>
        <dbReference type="ARBA" id="ARBA00011193"/>
    </source>
</evidence>
<dbReference type="InterPro" id="IPR018509">
    <property type="entry name" value="DHquinase_II_CS"/>
</dbReference>
<feature type="binding site" evidence="8 10">
    <location>
        <position position="118"/>
    </location>
    <ligand>
        <name>substrate</name>
    </ligand>
</feature>
<sequence>MSAGEARKRVLVVSGPNLDRLGKREPSIYGTTTLDDIHKAVEEVARSEGVDVAFLQSNHEGELVTAIGRAADEGFDGIVMNGAGLTHTSVVLHDAIRASGLPVVEVHITNTAAREPFRHHSITAGACLGTVAGFGPASYVLGLLGLVYHLQHRGR</sequence>
<evidence type="ECO:0000256" key="10">
    <source>
        <dbReference type="PIRSR" id="PIRSR001399-2"/>
    </source>
</evidence>
<organism evidence="12 13">
    <name type="scientific">Polyangium spumosum</name>
    <dbReference type="NCBI Taxonomy" id="889282"/>
    <lineage>
        <taxon>Bacteria</taxon>
        <taxon>Pseudomonadati</taxon>
        <taxon>Myxococcota</taxon>
        <taxon>Polyangia</taxon>
        <taxon>Polyangiales</taxon>
        <taxon>Polyangiaceae</taxon>
        <taxon>Polyangium</taxon>
    </lineage>
</organism>
<comment type="pathway">
    <text evidence="3 8">Metabolic intermediate biosynthesis; chorismate biosynthesis; chorismate from D-erythrose 4-phosphate and phosphoenolpyruvate: step 3/7.</text>
</comment>
<comment type="caution">
    <text evidence="12">The sequence shown here is derived from an EMBL/GenBank/DDBJ whole genome shotgun (WGS) entry which is preliminary data.</text>
</comment>
<dbReference type="EC" id="4.2.1.10" evidence="6 8"/>
<dbReference type="SUPFAM" id="SSF52304">
    <property type="entry name" value="Type II 3-dehydroquinate dehydratase"/>
    <property type="match status" value="1"/>
</dbReference>
<feature type="site" description="Transition state stabilizer" evidence="8 11">
    <location>
        <position position="24"/>
    </location>
</feature>
<dbReference type="InterPro" id="IPR001874">
    <property type="entry name" value="DHquinase_II"/>
</dbReference>
<reference evidence="12 13" key="1">
    <citation type="submission" date="2019-10" db="EMBL/GenBank/DDBJ databases">
        <title>A soil myxobacterium in the family Polyangiaceae.</title>
        <authorList>
            <person name="Li Y."/>
            <person name="Wang J."/>
        </authorList>
    </citation>
    <scope>NUCLEOTIDE SEQUENCE [LARGE SCALE GENOMIC DNA]</scope>
    <source>
        <strain evidence="12 13">DSM 14734</strain>
    </source>
</reference>
<dbReference type="EMBL" id="WJIE01000001">
    <property type="protein sequence ID" value="MRG90533.1"/>
    <property type="molecule type" value="Genomic_DNA"/>
</dbReference>
<dbReference type="GO" id="GO:0008652">
    <property type="term" value="P:amino acid biosynthetic process"/>
    <property type="evidence" value="ECO:0007669"/>
    <property type="project" value="UniProtKB-KW"/>
</dbReference>
<feature type="binding site" evidence="8 10">
    <location>
        <begin position="108"/>
        <end position="109"/>
    </location>
    <ligand>
        <name>substrate</name>
    </ligand>
</feature>
<comment type="catalytic activity">
    <reaction evidence="1 8">
        <text>3-dehydroquinate = 3-dehydroshikimate + H2O</text>
        <dbReference type="Rhea" id="RHEA:21096"/>
        <dbReference type="ChEBI" id="CHEBI:15377"/>
        <dbReference type="ChEBI" id="CHEBI:16630"/>
        <dbReference type="ChEBI" id="CHEBI:32364"/>
        <dbReference type="EC" id="4.2.1.10"/>
    </reaction>
</comment>
<keyword evidence="7 8" id="KW-0456">Lyase</keyword>
<evidence type="ECO:0000256" key="4">
    <source>
        <dbReference type="ARBA" id="ARBA00011037"/>
    </source>
</evidence>
<evidence type="ECO:0000313" key="13">
    <source>
        <dbReference type="Proteomes" id="UP000440224"/>
    </source>
</evidence>
<dbReference type="Gene3D" id="3.40.50.9100">
    <property type="entry name" value="Dehydroquinase, class II"/>
    <property type="match status" value="1"/>
</dbReference>
<evidence type="ECO:0000313" key="12">
    <source>
        <dbReference type="EMBL" id="MRG90533.1"/>
    </source>
</evidence>
<dbReference type="GO" id="GO:0009073">
    <property type="term" value="P:aromatic amino acid family biosynthetic process"/>
    <property type="evidence" value="ECO:0007669"/>
    <property type="project" value="UniProtKB-KW"/>
</dbReference>
<comment type="function">
    <text evidence="2 8">Catalyzes a trans-dehydration via an enolate intermediate.</text>
</comment>
<evidence type="ECO:0000256" key="11">
    <source>
        <dbReference type="PIRSR" id="PIRSR001399-3"/>
    </source>
</evidence>
<dbReference type="NCBIfam" id="NF003805">
    <property type="entry name" value="PRK05395.1-2"/>
    <property type="match status" value="1"/>
</dbReference>